<name>A0A0F9WX08_9ZZZZ</name>
<accession>A0A0F9WX08</accession>
<dbReference type="EMBL" id="LAZR01000107">
    <property type="protein sequence ID" value="KKN90921.1"/>
    <property type="molecule type" value="Genomic_DNA"/>
</dbReference>
<evidence type="ECO:0000313" key="1">
    <source>
        <dbReference type="EMBL" id="KKN90921.1"/>
    </source>
</evidence>
<sequence>MVSFNSTDDVSNAFSELERAINNLDDYEVGEDYSQVDYNTEVKNIKKFFRTVVDKFDDLVHDLKELID</sequence>
<gene>
    <name evidence="1" type="ORF">LCGC14_0225050</name>
</gene>
<protein>
    <submittedName>
        <fullName evidence="1">Uncharacterized protein</fullName>
    </submittedName>
</protein>
<organism evidence="1">
    <name type="scientific">marine sediment metagenome</name>
    <dbReference type="NCBI Taxonomy" id="412755"/>
    <lineage>
        <taxon>unclassified sequences</taxon>
        <taxon>metagenomes</taxon>
        <taxon>ecological metagenomes</taxon>
    </lineage>
</organism>
<comment type="caution">
    <text evidence="1">The sequence shown here is derived from an EMBL/GenBank/DDBJ whole genome shotgun (WGS) entry which is preliminary data.</text>
</comment>
<reference evidence="1" key="1">
    <citation type="journal article" date="2015" name="Nature">
        <title>Complex archaea that bridge the gap between prokaryotes and eukaryotes.</title>
        <authorList>
            <person name="Spang A."/>
            <person name="Saw J.H."/>
            <person name="Jorgensen S.L."/>
            <person name="Zaremba-Niedzwiedzka K."/>
            <person name="Martijn J."/>
            <person name="Lind A.E."/>
            <person name="van Eijk R."/>
            <person name="Schleper C."/>
            <person name="Guy L."/>
            <person name="Ettema T.J."/>
        </authorList>
    </citation>
    <scope>NUCLEOTIDE SEQUENCE</scope>
</reference>
<dbReference type="AlphaFoldDB" id="A0A0F9WX08"/>
<proteinExistence type="predicted"/>